<keyword evidence="4 5" id="KW-0472">Membrane</keyword>
<comment type="subcellular location">
    <subcellularLocation>
        <location evidence="1">Membrane</location>
        <topology evidence="1">Multi-pass membrane protein</topology>
    </subcellularLocation>
</comment>
<keyword evidence="2 5" id="KW-0812">Transmembrane</keyword>
<evidence type="ECO:0000256" key="3">
    <source>
        <dbReference type="ARBA" id="ARBA00022989"/>
    </source>
</evidence>
<accession>A0A9R1CRE8</accession>
<dbReference type="InterPro" id="IPR036938">
    <property type="entry name" value="PAP2/HPO_sf"/>
</dbReference>
<organism evidence="7 8">
    <name type="scientific">Natronomonas aquatica</name>
    <dbReference type="NCBI Taxonomy" id="2841590"/>
    <lineage>
        <taxon>Archaea</taxon>
        <taxon>Methanobacteriati</taxon>
        <taxon>Methanobacteriota</taxon>
        <taxon>Stenosarchaea group</taxon>
        <taxon>Halobacteria</taxon>
        <taxon>Halobacteriales</taxon>
        <taxon>Natronomonadaceae</taxon>
        <taxon>Natronomonas</taxon>
    </lineage>
</organism>
<evidence type="ECO:0000256" key="5">
    <source>
        <dbReference type="SAM" id="Phobius"/>
    </source>
</evidence>
<keyword evidence="8" id="KW-1185">Reference proteome</keyword>
<gene>
    <name evidence="7" type="ORF">KM295_09735</name>
</gene>
<keyword evidence="3 5" id="KW-1133">Transmembrane helix</keyword>
<dbReference type="Gene3D" id="1.20.144.10">
    <property type="entry name" value="Phosphatidic acid phosphatase type 2/haloperoxidase"/>
    <property type="match status" value="1"/>
</dbReference>
<evidence type="ECO:0000256" key="4">
    <source>
        <dbReference type="ARBA" id="ARBA00023136"/>
    </source>
</evidence>
<dbReference type="AlphaFoldDB" id="A0A9R1CRE8"/>
<dbReference type="PANTHER" id="PTHR31310:SF7">
    <property type="entry name" value="PA-PHOSPHATASE RELATED-FAMILY PROTEIN DDB_G0268928"/>
    <property type="match status" value="1"/>
</dbReference>
<protein>
    <submittedName>
        <fullName evidence="7">Phosphatase PAP2 family protein</fullName>
    </submittedName>
</protein>
<feature type="transmembrane region" description="Helical" evidence="5">
    <location>
        <begin position="6"/>
        <end position="26"/>
    </location>
</feature>
<feature type="domain" description="Phosphatidic acid phosphatase type 2/haloperoxidase" evidence="6">
    <location>
        <begin position="144"/>
        <end position="269"/>
    </location>
</feature>
<dbReference type="InterPro" id="IPR000326">
    <property type="entry name" value="PAP2/HPO"/>
</dbReference>
<evidence type="ECO:0000313" key="7">
    <source>
        <dbReference type="EMBL" id="MCQ4333754.1"/>
    </source>
</evidence>
<evidence type="ECO:0000313" key="8">
    <source>
        <dbReference type="Proteomes" id="UP001139494"/>
    </source>
</evidence>
<feature type="transmembrane region" description="Helical" evidence="5">
    <location>
        <begin position="114"/>
        <end position="136"/>
    </location>
</feature>
<comment type="caution">
    <text evidence="7">The sequence shown here is derived from an EMBL/GenBank/DDBJ whole genome shotgun (WGS) entry which is preliminary data.</text>
</comment>
<dbReference type="PANTHER" id="PTHR31310">
    <property type="match status" value="1"/>
</dbReference>
<evidence type="ECO:0000256" key="1">
    <source>
        <dbReference type="ARBA" id="ARBA00004141"/>
    </source>
</evidence>
<evidence type="ECO:0000259" key="6">
    <source>
        <dbReference type="SMART" id="SM00014"/>
    </source>
</evidence>
<feature type="transmembrane region" description="Helical" evidence="5">
    <location>
        <begin position="227"/>
        <end position="248"/>
    </location>
</feature>
<evidence type="ECO:0000256" key="2">
    <source>
        <dbReference type="ARBA" id="ARBA00022692"/>
    </source>
</evidence>
<proteinExistence type="predicted"/>
<dbReference type="InterPro" id="IPR026841">
    <property type="entry name" value="Aur1/Ipt1"/>
</dbReference>
<dbReference type="Pfam" id="PF14378">
    <property type="entry name" value="PAP2_3"/>
    <property type="match status" value="1"/>
</dbReference>
<dbReference type="EMBL" id="JAHLKM010000012">
    <property type="protein sequence ID" value="MCQ4333754.1"/>
    <property type="molecule type" value="Genomic_DNA"/>
</dbReference>
<reference evidence="7" key="1">
    <citation type="journal article" date="2023" name="Front. Microbiol.">
        <title>Genomic-based phylogenetic and metabolic analyses of the genus Natronomonas, and description of Natronomonas aquatica sp. nov.</title>
        <authorList>
            <person name="Garcia-Roldan A."/>
            <person name="Duran-Viseras A."/>
            <person name="de la Haba R.R."/>
            <person name="Corral P."/>
            <person name="Sanchez-Porro C."/>
            <person name="Ventosa A."/>
        </authorList>
    </citation>
    <scope>NUCLEOTIDE SEQUENCE</scope>
    <source>
        <strain evidence="7">F2-12</strain>
    </source>
</reference>
<dbReference type="SMART" id="SM00014">
    <property type="entry name" value="acidPPc"/>
    <property type="match status" value="1"/>
</dbReference>
<dbReference type="CDD" id="cd03386">
    <property type="entry name" value="PAP2_Aur1_like"/>
    <property type="match status" value="1"/>
</dbReference>
<feature type="transmembrane region" description="Helical" evidence="5">
    <location>
        <begin position="148"/>
        <end position="168"/>
    </location>
</feature>
<name>A0A9R1CRE8_9EURY</name>
<dbReference type="Proteomes" id="UP001139494">
    <property type="component" value="Unassembled WGS sequence"/>
</dbReference>
<dbReference type="SUPFAM" id="SSF48317">
    <property type="entry name" value="Acid phosphatase/Vanadium-dependent haloperoxidase"/>
    <property type="match status" value="1"/>
</dbReference>
<dbReference type="RefSeq" id="WP_256029780.1">
    <property type="nucleotide sequence ID" value="NZ_JAHLKM010000012.1"/>
</dbReference>
<sequence length="297" mass="33260">MRLVFVVGQLVGSVVLLLAFTTVIVVGRDRIVETRREYRQRFAAAAPYVGLLGVVLVANKIARDIGPDLSWLVGIRITGWLERIDGLLLWPFFPDDTPQAVVWLQSMATPELTAYFSFVYVYGYVYLLVFPLVAYFALSRPEPLRRTIVAYGTNYLVGVLCYVVFVAYGPRNLLAEQAEGLLFSQYTQYQFVTDAVNHETNVFPSLHTSMAVTAALLAWTTREEYPLWVPVAVALAVSVVVSTMYLGIHWATDAIFGALLAWFSVRVGTRFEETPPTLDGARRRFSTLLSVISGRTR</sequence>
<dbReference type="GO" id="GO:0016020">
    <property type="term" value="C:membrane"/>
    <property type="evidence" value="ECO:0007669"/>
    <property type="project" value="UniProtKB-SubCell"/>
</dbReference>
<dbReference type="InterPro" id="IPR052185">
    <property type="entry name" value="IPC_Synthase-Related"/>
</dbReference>
<feature type="transmembrane region" description="Helical" evidence="5">
    <location>
        <begin position="42"/>
        <end position="62"/>
    </location>
</feature>